<proteinExistence type="predicted"/>
<evidence type="ECO:0008006" key="4">
    <source>
        <dbReference type="Google" id="ProtNLM"/>
    </source>
</evidence>
<evidence type="ECO:0000313" key="2">
    <source>
        <dbReference type="EMBL" id="KAK4015243.1"/>
    </source>
</evidence>
<feature type="compositionally biased region" description="Acidic residues" evidence="1">
    <location>
        <begin position="192"/>
        <end position="209"/>
    </location>
</feature>
<comment type="caution">
    <text evidence="2">The sequence shown here is derived from an EMBL/GenBank/DDBJ whole genome shotgun (WGS) entry which is preliminary data.</text>
</comment>
<dbReference type="EMBL" id="JAOYFB010000005">
    <property type="protein sequence ID" value="KAK4015243.1"/>
    <property type="molecule type" value="Genomic_DNA"/>
</dbReference>
<keyword evidence="3" id="KW-1185">Reference proteome</keyword>
<name>A0ABQ9ZQN9_9CRUS</name>
<protein>
    <recommendedName>
        <fullName evidence="4">BEN domain-containing protein</fullName>
    </recommendedName>
</protein>
<feature type="region of interest" description="Disordered" evidence="1">
    <location>
        <begin position="157"/>
        <end position="213"/>
    </location>
</feature>
<accession>A0ABQ9ZQN9</accession>
<sequence>MSSRPNRKCKATNPPRLTVGKSSKAMDLVTNDHLAGFMEEDVSLSPQPLIKDESQAEVGEANDAIRQATDEEIIAAGTNQEWKMTAENLAEENCTLKNNVKLLEEALVAQKAASDEKVTSLELELQRVTNLLRAVEVFPELVSKAMAVIEAGTHAGTEAGTQAASRSRSSSAPSTSSRHVEEQAINSSADERGDEEEEDEDKEEDEDEDAFHAVKDAFPIKKETLAQFSTVDERKFVLNLIGTLYSRQYLRLHKKSGTKATHGDDLKIPIPREEYVQIQDAICSRLKVKLTRHRLPPKLELAISQKFNQVRPTAADKRILRHYWNMQNTESP</sequence>
<evidence type="ECO:0000313" key="3">
    <source>
        <dbReference type="Proteomes" id="UP001234178"/>
    </source>
</evidence>
<dbReference type="Proteomes" id="UP001234178">
    <property type="component" value="Unassembled WGS sequence"/>
</dbReference>
<organism evidence="2 3">
    <name type="scientific">Daphnia magna</name>
    <dbReference type="NCBI Taxonomy" id="35525"/>
    <lineage>
        <taxon>Eukaryota</taxon>
        <taxon>Metazoa</taxon>
        <taxon>Ecdysozoa</taxon>
        <taxon>Arthropoda</taxon>
        <taxon>Crustacea</taxon>
        <taxon>Branchiopoda</taxon>
        <taxon>Diplostraca</taxon>
        <taxon>Cladocera</taxon>
        <taxon>Anomopoda</taxon>
        <taxon>Daphniidae</taxon>
        <taxon>Daphnia</taxon>
    </lineage>
</organism>
<feature type="compositionally biased region" description="Low complexity" evidence="1">
    <location>
        <begin position="163"/>
        <end position="177"/>
    </location>
</feature>
<gene>
    <name evidence="2" type="ORF">OUZ56_030226</name>
</gene>
<evidence type="ECO:0000256" key="1">
    <source>
        <dbReference type="SAM" id="MobiDB-lite"/>
    </source>
</evidence>
<reference evidence="2 3" key="1">
    <citation type="journal article" date="2023" name="Nucleic Acids Res.">
        <title>The hologenome of Daphnia magna reveals possible DNA methylation and microbiome-mediated evolution of the host genome.</title>
        <authorList>
            <person name="Chaturvedi A."/>
            <person name="Li X."/>
            <person name="Dhandapani V."/>
            <person name="Marshall H."/>
            <person name="Kissane S."/>
            <person name="Cuenca-Cambronero M."/>
            <person name="Asole G."/>
            <person name="Calvet F."/>
            <person name="Ruiz-Romero M."/>
            <person name="Marangio P."/>
            <person name="Guigo R."/>
            <person name="Rago D."/>
            <person name="Mirbahai L."/>
            <person name="Eastwood N."/>
            <person name="Colbourne J.K."/>
            <person name="Zhou J."/>
            <person name="Mallon E."/>
            <person name="Orsini L."/>
        </authorList>
    </citation>
    <scope>NUCLEOTIDE SEQUENCE [LARGE SCALE GENOMIC DNA]</scope>
    <source>
        <strain evidence="2">LRV0_1</strain>
    </source>
</reference>